<dbReference type="GO" id="GO:0051301">
    <property type="term" value="P:cell division"/>
    <property type="evidence" value="ECO:0007669"/>
    <property type="project" value="UniProtKB-KW"/>
</dbReference>
<evidence type="ECO:0000313" key="13">
    <source>
        <dbReference type="EMBL" id="TDX00248.1"/>
    </source>
</evidence>
<comment type="similarity">
    <text evidence="10">Belongs to the glycosyltransferase 28 family. MurG subfamily.</text>
</comment>
<keyword evidence="5 10" id="KW-0133">Cell shape</keyword>
<evidence type="ECO:0000259" key="12">
    <source>
        <dbReference type="Pfam" id="PF04101"/>
    </source>
</evidence>
<keyword evidence="9 10" id="KW-0961">Cell wall biogenesis/degradation</keyword>
<dbReference type="GO" id="GO:0005975">
    <property type="term" value="P:carbohydrate metabolic process"/>
    <property type="evidence" value="ECO:0007669"/>
    <property type="project" value="InterPro"/>
</dbReference>
<protein>
    <recommendedName>
        <fullName evidence="10">UDP-N-acetylglucosamine--N-acetylmuramyl-(pentapeptide) pyrophosphoryl-undecaprenol N-acetylglucosamine transferase</fullName>
        <ecNumber evidence="10">2.4.1.227</ecNumber>
    </recommendedName>
    <alternativeName>
        <fullName evidence="10">Undecaprenyl-PP-MurNAc-pentapeptide-UDPGlcNAc GlcNAc transferase</fullName>
    </alternativeName>
</protein>
<dbReference type="GO" id="GO:0005886">
    <property type="term" value="C:plasma membrane"/>
    <property type="evidence" value="ECO:0007669"/>
    <property type="project" value="UniProtKB-SubCell"/>
</dbReference>
<dbReference type="GO" id="GO:0051991">
    <property type="term" value="F:UDP-N-acetyl-D-glucosamine:N-acetylmuramoyl-L-alanyl-D-glutamyl-meso-2,6-diaminopimelyl-D-alanyl-D-alanine-diphosphoundecaprenol 4-beta-N-acetylglucosaminlytransferase activity"/>
    <property type="evidence" value="ECO:0007669"/>
    <property type="project" value="RHEA"/>
</dbReference>
<evidence type="ECO:0000259" key="11">
    <source>
        <dbReference type="Pfam" id="PF03033"/>
    </source>
</evidence>
<evidence type="ECO:0000256" key="7">
    <source>
        <dbReference type="ARBA" id="ARBA00023136"/>
    </source>
</evidence>
<feature type="domain" description="Glycosyl transferase family 28 C-terminal" evidence="12">
    <location>
        <begin position="192"/>
        <end position="352"/>
    </location>
</feature>
<keyword evidence="6 10" id="KW-0573">Peptidoglycan synthesis</keyword>
<gene>
    <name evidence="10" type="primary">murG</name>
    <name evidence="13" type="ORF">EDB95_1267</name>
</gene>
<comment type="caution">
    <text evidence="10">Lacks conserved residue(s) required for the propagation of feature annotation.</text>
</comment>
<keyword evidence="2 10" id="KW-0132">Cell division</keyword>
<comment type="caution">
    <text evidence="13">The sequence shown here is derived from an EMBL/GenBank/DDBJ whole genome shotgun (WGS) entry which is preliminary data.</text>
</comment>
<dbReference type="HAMAP" id="MF_00033">
    <property type="entry name" value="MurG"/>
    <property type="match status" value="1"/>
</dbReference>
<keyword evidence="3 10" id="KW-0328">Glycosyltransferase</keyword>
<evidence type="ECO:0000256" key="5">
    <source>
        <dbReference type="ARBA" id="ARBA00022960"/>
    </source>
</evidence>
<dbReference type="SUPFAM" id="SSF53756">
    <property type="entry name" value="UDP-Glycosyltransferase/glycogen phosphorylase"/>
    <property type="match status" value="1"/>
</dbReference>
<keyword evidence="8 10" id="KW-0131">Cell cycle</keyword>
<feature type="binding site" evidence="10">
    <location>
        <position position="295"/>
    </location>
    <ligand>
        <name>UDP-N-acetyl-alpha-D-glucosamine</name>
        <dbReference type="ChEBI" id="CHEBI:57705"/>
    </ligand>
</feature>
<keyword evidence="7 10" id="KW-0472">Membrane</keyword>
<name>A0A4R8DR22_9BACT</name>
<dbReference type="CDD" id="cd03785">
    <property type="entry name" value="GT28_MurG"/>
    <property type="match status" value="1"/>
</dbReference>
<evidence type="ECO:0000256" key="3">
    <source>
        <dbReference type="ARBA" id="ARBA00022676"/>
    </source>
</evidence>
<evidence type="ECO:0000256" key="1">
    <source>
        <dbReference type="ARBA" id="ARBA00022475"/>
    </source>
</evidence>
<dbReference type="OrthoDB" id="9808936at2"/>
<dbReference type="NCBIfam" id="TIGR01133">
    <property type="entry name" value="murG"/>
    <property type="match status" value="1"/>
</dbReference>
<dbReference type="PANTHER" id="PTHR21015:SF22">
    <property type="entry name" value="GLYCOSYLTRANSFERASE"/>
    <property type="match status" value="1"/>
</dbReference>
<dbReference type="RefSeq" id="WP_133991643.1">
    <property type="nucleotide sequence ID" value="NZ_SODV01000001.1"/>
</dbReference>
<dbReference type="Proteomes" id="UP000294498">
    <property type="component" value="Unassembled WGS sequence"/>
</dbReference>
<dbReference type="EMBL" id="SODV01000001">
    <property type="protein sequence ID" value="TDX00248.1"/>
    <property type="molecule type" value="Genomic_DNA"/>
</dbReference>
<comment type="catalytic activity">
    <reaction evidence="10">
        <text>di-trans,octa-cis-undecaprenyl diphospho-N-acetyl-alpha-D-muramoyl-L-alanyl-D-glutamyl-meso-2,6-diaminopimeloyl-D-alanyl-D-alanine + UDP-N-acetyl-alpha-D-glucosamine = di-trans,octa-cis-undecaprenyl diphospho-[N-acetyl-alpha-D-glucosaminyl-(1-&gt;4)]-N-acetyl-alpha-D-muramoyl-L-alanyl-D-glutamyl-meso-2,6-diaminopimeloyl-D-alanyl-D-alanine + UDP + H(+)</text>
        <dbReference type="Rhea" id="RHEA:31227"/>
        <dbReference type="ChEBI" id="CHEBI:15378"/>
        <dbReference type="ChEBI" id="CHEBI:57705"/>
        <dbReference type="ChEBI" id="CHEBI:58223"/>
        <dbReference type="ChEBI" id="CHEBI:61387"/>
        <dbReference type="ChEBI" id="CHEBI:61388"/>
        <dbReference type="EC" id="2.4.1.227"/>
    </reaction>
</comment>
<organism evidence="13 14">
    <name type="scientific">Dinghuibacter silviterrae</name>
    <dbReference type="NCBI Taxonomy" id="1539049"/>
    <lineage>
        <taxon>Bacteria</taxon>
        <taxon>Pseudomonadati</taxon>
        <taxon>Bacteroidota</taxon>
        <taxon>Chitinophagia</taxon>
        <taxon>Chitinophagales</taxon>
        <taxon>Chitinophagaceae</taxon>
        <taxon>Dinghuibacter</taxon>
    </lineage>
</organism>
<feature type="binding site" evidence="10">
    <location>
        <begin position="12"/>
        <end position="14"/>
    </location>
    <ligand>
        <name>UDP-N-acetyl-alpha-D-glucosamine</name>
        <dbReference type="ChEBI" id="CHEBI:57705"/>
    </ligand>
</feature>
<dbReference type="PANTHER" id="PTHR21015">
    <property type="entry name" value="UDP-N-ACETYLGLUCOSAMINE--N-ACETYLMURAMYL-(PENTAPEPTIDE) PYROPHOSPHORYL-UNDECAPRENOL N-ACETYLGLUCOSAMINE TRANSFERASE 1"/>
    <property type="match status" value="1"/>
</dbReference>
<feature type="binding site" evidence="10">
    <location>
        <position position="126"/>
    </location>
    <ligand>
        <name>UDP-N-acetyl-alpha-D-glucosamine</name>
        <dbReference type="ChEBI" id="CHEBI:57705"/>
    </ligand>
</feature>
<comment type="function">
    <text evidence="10">Cell wall formation. Catalyzes the transfer of a GlcNAc subunit on undecaprenyl-pyrophosphoryl-MurNAc-pentapeptide (lipid intermediate I) to form undecaprenyl-pyrophosphoryl-MurNAc-(pentapeptide)GlcNAc (lipid intermediate II).</text>
</comment>
<comment type="subcellular location">
    <subcellularLocation>
        <location evidence="10">Cell membrane</location>
        <topology evidence="10">Peripheral membrane protein</topology>
        <orientation evidence="10">Cytoplasmic side</orientation>
    </subcellularLocation>
</comment>
<keyword evidence="1 10" id="KW-1003">Cell membrane</keyword>
<dbReference type="GO" id="GO:0009252">
    <property type="term" value="P:peptidoglycan biosynthetic process"/>
    <property type="evidence" value="ECO:0007669"/>
    <property type="project" value="UniProtKB-UniRule"/>
</dbReference>
<keyword evidence="14" id="KW-1185">Reference proteome</keyword>
<evidence type="ECO:0000256" key="10">
    <source>
        <dbReference type="HAMAP-Rule" id="MF_00033"/>
    </source>
</evidence>
<dbReference type="InterPro" id="IPR006009">
    <property type="entry name" value="GlcNAc_MurG"/>
</dbReference>
<evidence type="ECO:0000256" key="9">
    <source>
        <dbReference type="ARBA" id="ARBA00023316"/>
    </source>
</evidence>
<evidence type="ECO:0000256" key="2">
    <source>
        <dbReference type="ARBA" id="ARBA00022618"/>
    </source>
</evidence>
<proteinExistence type="inferred from homology"/>
<keyword evidence="4 10" id="KW-0808">Transferase</keyword>
<evidence type="ECO:0000256" key="4">
    <source>
        <dbReference type="ARBA" id="ARBA00022679"/>
    </source>
</evidence>
<evidence type="ECO:0000256" key="6">
    <source>
        <dbReference type="ARBA" id="ARBA00022984"/>
    </source>
</evidence>
<reference evidence="13 14" key="1">
    <citation type="submission" date="2019-03" db="EMBL/GenBank/DDBJ databases">
        <title>Genomic Encyclopedia of Type Strains, Phase IV (KMG-IV): sequencing the most valuable type-strain genomes for metagenomic binning, comparative biology and taxonomic classification.</title>
        <authorList>
            <person name="Goeker M."/>
        </authorList>
    </citation>
    <scope>NUCLEOTIDE SEQUENCE [LARGE SCALE GENOMIC DNA]</scope>
    <source>
        <strain evidence="13 14">DSM 100059</strain>
    </source>
</reference>
<comment type="pathway">
    <text evidence="10">Cell wall biogenesis; peptidoglycan biosynthesis.</text>
</comment>
<dbReference type="InterPro" id="IPR004276">
    <property type="entry name" value="GlycoTrans_28_N"/>
</dbReference>
<dbReference type="Gene3D" id="3.40.50.2000">
    <property type="entry name" value="Glycogen Phosphorylase B"/>
    <property type="match status" value="2"/>
</dbReference>
<dbReference type="Pfam" id="PF03033">
    <property type="entry name" value="Glyco_transf_28"/>
    <property type="match status" value="1"/>
</dbReference>
<dbReference type="GO" id="GO:0008360">
    <property type="term" value="P:regulation of cell shape"/>
    <property type="evidence" value="ECO:0007669"/>
    <property type="project" value="UniProtKB-KW"/>
</dbReference>
<sequence>MSNKIIIAGGGTGGHVFPALAIGQALMRLDDRTELLYVGAKGKMEMEKVPQAGFPIVGLDIAGMNRSAPWKNITLPWKLVKSLFTAQSVLRRFKPDVVVGVGGYASFPMLRQAQKRGIPTLIQEQNSFAGKSNQILGREARTICVAFDGMERFFPAGRIVQTGNPVRHSIASARVTREDGVRYFQLDPARKVILATGGSLGAKSINEAMDAGLSRIVDAGYQVIWQTGKLYEERALKAVAGFKGVWTSAFITHMEMAYAAADVVVSRAGSTIAELCVAAKPTVFVPYPYAAEDHQTVNAMNLVRHEAGLIVPDGEASARLIDVLLGLAADVSLQAQLTKNIAALAIPDADERIAREVLKLIKR</sequence>
<evidence type="ECO:0000256" key="8">
    <source>
        <dbReference type="ARBA" id="ARBA00023306"/>
    </source>
</evidence>
<dbReference type="GO" id="GO:0071555">
    <property type="term" value="P:cell wall organization"/>
    <property type="evidence" value="ECO:0007669"/>
    <property type="project" value="UniProtKB-KW"/>
</dbReference>
<dbReference type="UniPathway" id="UPA00219"/>
<feature type="binding site" evidence="10">
    <location>
        <position position="167"/>
    </location>
    <ligand>
        <name>UDP-N-acetyl-alpha-D-glucosamine</name>
        <dbReference type="ChEBI" id="CHEBI:57705"/>
    </ligand>
</feature>
<feature type="domain" description="Glycosyltransferase family 28 N-terminal" evidence="11">
    <location>
        <begin position="5"/>
        <end position="143"/>
    </location>
</feature>
<dbReference type="GO" id="GO:0050511">
    <property type="term" value="F:undecaprenyldiphospho-muramoylpentapeptide beta-N-acetylglucosaminyltransferase activity"/>
    <property type="evidence" value="ECO:0007669"/>
    <property type="project" value="UniProtKB-UniRule"/>
</dbReference>
<dbReference type="Pfam" id="PF04101">
    <property type="entry name" value="Glyco_tran_28_C"/>
    <property type="match status" value="1"/>
</dbReference>
<feature type="binding site" evidence="10">
    <location>
        <position position="199"/>
    </location>
    <ligand>
        <name>UDP-N-acetyl-alpha-D-glucosamine</name>
        <dbReference type="ChEBI" id="CHEBI:57705"/>
    </ligand>
</feature>
<dbReference type="AlphaFoldDB" id="A0A4R8DR22"/>
<evidence type="ECO:0000313" key="14">
    <source>
        <dbReference type="Proteomes" id="UP000294498"/>
    </source>
</evidence>
<feature type="binding site" evidence="10">
    <location>
        <position position="251"/>
    </location>
    <ligand>
        <name>UDP-N-acetyl-alpha-D-glucosamine</name>
        <dbReference type="ChEBI" id="CHEBI:57705"/>
    </ligand>
</feature>
<dbReference type="EC" id="2.4.1.227" evidence="10"/>
<accession>A0A4R8DR22</accession>
<dbReference type="InterPro" id="IPR007235">
    <property type="entry name" value="Glyco_trans_28_C"/>
</dbReference>